<proteinExistence type="predicted"/>
<name>A0A0K2G970_NITMO</name>
<organism evidence="2 3">
    <name type="scientific">Nitrospira moscoviensis</name>
    <dbReference type="NCBI Taxonomy" id="42253"/>
    <lineage>
        <taxon>Bacteria</taxon>
        <taxon>Pseudomonadati</taxon>
        <taxon>Nitrospirota</taxon>
        <taxon>Nitrospiria</taxon>
        <taxon>Nitrospirales</taxon>
        <taxon>Nitrospiraceae</taxon>
        <taxon>Nitrospira</taxon>
    </lineage>
</organism>
<keyword evidence="3" id="KW-1185">Reference proteome</keyword>
<dbReference type="Proteomes" id="UP000069205">
    <property type="component" value="Chromosome"/>
</dbReference>
<dbReference type="KEGG" id="nmv:NITMOv2_1085"/>
<feature type="transmembrane region" description="Helical" evidence="1">
    <location>
        <begin position="157"/>
        <end position="179"/>
    </location>
</feature>
<keyword evidence="1" id="KW-1133">Transmembrane helix</keyword>
<gene>
    <name evidence="2" type="ORF">NITMOv2_1085</name>
</gene>
<feature type="transmembrane region" description="Helical" evidence="1">
    <location>
        <begin position="272"/>
        <end position="296"/>
    </location>
</feature>
<feature type="transmembrane region" description="Helical" evidence="1">
    <location>
        <begin position="84"/>
        <end position="103"/>
    </location>
</feature>
<protein>
    <submittedName>
        <fullName evidence="2">Uncharacterized protein</fullName>
    </submittedName>
</protein>
<feature type="transmembrane region" description="Helical" evidence="1">
    <location>
        <begin position="49"/>
        <end position="72"/>
    </location>
</feature>
<feature type="transmembrane region" description="Helical" evidence="1">
    <location>
        <begin position="232"/>
        <end position="251"/>
    </location>
</feature>
<keyword evidence="1" id="KW-0472">Membrane</keyword>
<keyword evidence="1" id="KW-0812">Transmembrane</keyword>
<dbReference type="RefSeq" id="WP_053378845.1">
    <property type="nucleotide sequence ID" value="NZ_CP011801.1"/>
</dbReference>
<feature type="transmembrane region" description="Helical" evidence="1">
    <location>
        <begin position="200"/>
        <end position="220"/>
    </location>
</feature>
<dbReference type="PATRIC" id="fig|42253.5.peg.1069"/>
<dbReference type="OrthoDB" id="9554235at2"/>
<evidence type="ECO:0000313" key="2">
    <source>
        <dbReference type="EMBL" id="ALA57516.1"/>
    </source>
</evidence>
<sequence length="412" mass="47017">MNEQLSQMVPDPWRSLFHFLTMPLSWIPDMQHTLIGFVLSSAGGWLAGLYYLLLLFPVLLWIGAVWCTHLTLYTLPFRSGRIELLKMILLAWWDTAFAIWMYWVGLARFAMVVAGWLFTLGRLALKLGAEAMKQLVILPFKMTGQIAQSYFQPGVPWIAFLLLIFWCLLEATIFTYTLMPTVTEVLAGITGADASVMTGTILYFFLFLLIMGSFACIQVLADAMKNHEYRYLVQMLLVEIFVMIFEVMFLYRELVDAITPWIAQQTGEQFRLGIGFTLSLATFGWVGVRGMTWFLFGQYGTPPLLSFISRRPMYQTAAAEGTEPLPAPAPVWWRAPLDDFKREVGWLHDKAYELMEYLMLPVLHVAAALLNFAMILVTGKPVFSIPFKSLQEVVEARELLPAVRWETKKVPS</sequence>
<feature type="transmembrane region" description="Helical" evidence="1">
    <location>
        <begin position="357"/>
        <end position="378"/>
    </location>
</feature>
<dbReference type="STRING" id="42253.NITMOv2_1085"/>
<dbReference type="EMBL" id="CP011801">
    <property type="protein sequence ID" value="ALA57516.1"/>
    <property type="molecule type" value="Genomic_DNA"/>
</dbReference>
<reference evidence="2 3" key="1">
    <citation type="journal article" date="2015" name="Proc. Natl. Acad. Sci. U.S.A.">
        <title>Expanded metabolic versatility of ubiquitous nitrite-oxidizing bacteria from the genus Nitrospira.</title>
        <authorList>
            <person name="Koch H."/>
            <person name="Lucker S."/>
            <person name="Albertsen M."/>
            <person name="Kitzinger K."/>
            <person name="Herbold C."/>
            <person name="Spieck E."/>
            <person name="Nielsen P.H."/>
            <person name="Wagner M."/>
            <person name="Daims H."/>
        </authorList>
    </citation>
    <scope>NUCLEOTIDE SEQUENCE [LARGE SCALE GENOMIC DNA]</scope>
    <source>
        <strain evidence="2 3">NSP M-1</strain>
    </source>
</reference>
<accession>A0A0K2G970</accession>
<evidence type="ECO:0000313" key="3">
    <source>
        <dbReference type="Proteomes" id="UP000069205"/>
    </source>
</evidence>
<dbReference type="AlphaFoldDB" id="A0A0K2G970"/>
<evidence type="ECO:0000256" key="1">
    <source>
        <dbReference type="SAM" id="Phobius"/>
    </source>
</evidence>